<protein>
    <submittedName>
        <fullName evidence="1">Uncharacterized protein</fullName>
    </submittedName>
</protein>
<reference evidence="1" key="1">
    <citation type="submission" date="2018-05" db="EMBL/GenBank/DDBJ databases">
        <title>Draft genome of Mucuna pruriens seed.</title>
        <authorList>
            <person name="Nnadi N.E."/>
            <person name="Vos R."/>
            <person name="Hasami M.H."/>
            <person name="Devisetty U.K."/>
            <person name="Aguiy J.C."/>
        </authorList>
    </citation>
    <scope>NUCLEOTIDE SEQUENCE [LARGE SCALE GENOMIC DNA]</scope>
    <source>
        <strain evidence="1">JCA_2017</strain>
    </source>
</reference>
<organism evidence="1 2">
    <name type="scientific">Mucuna pruriens</name>
    <name type="common">Velvet bean</name>
    <name type="synonym">Dolichos pruriens</name>
    <dbReference type="NCBI Taxonomy" id="157652"/>
    <lineage>
        <taxon>Eukaryota</taxon>
        <taxon>Viridiplantae</taxon>
        <taxon>Streptophyta</taxon>
        <taxon>Embryophyta</taxon>
        <taxon>Tracheophyta</taxon>
        <taxon>Spermatophyta</taxon>
        <taxon>Magnoliopsida</taxon>
        <taxon>eudicotyledons</taxon>
        <taxon>Gunneridae</taxon>
        <taxon>Pentapetalae</taxon>
        <taxon>rosids</taxon>
        <taxon>fabids</taxon>
        <taxon>Fabales</taxon>
        <taxon>Fabaceae</taxon>
        <taxon>Papilionoideae</taxon>
        <taxon>50 kb inversion clade</taxon>
        <taxon>NPAAA clade</taxon>
        <taxon>indigoferoid/millettioid clade</taxon>
        <taxon>Phaseoleae</taxon>
        <taxon>Mucuna</taxon>
    </lineage>
</organism>
<dbReference type="Proteomes" id="UP000257109">
    <property type="component" value="Unassembled WGS sequence"/>
</dbReference>
<keyword evidence="2" id="KW-1185">Reference proteome</keyword>
<gene>
    <name evidence="1" type="ORF">CR513_34096</name>
</gene>
<dbReference type="AlphaFoldDB" id="A0A371G2K1"/>
<evidence type="ECO:0000313" key="1">
    <source>
        <dbReference type="EMBL" id="RDX84789.1"/>
    </source>
</evidence>
<feature type="non-terminal residue" evidence="1">
    <location>
        <position position="1"/>
    </location>
</feature>
<sequence length="82" mass="9201">MNTERGSTSCVQLVFITKLVSSNTQQFGVRGSTTSRVVNERLENKITELTSLIRQLVIGQHYISPPTRVCGICAFMEHLKDM</sequence>
<dbReference type="OrthoDB" id="999762at2759"/>
<evidence type="ECO:0000313" key="2">
    <source>
        <dbReference type="Proteomes" id="UP000257109"/>
    </source>
</evidence>
<comment type="caution">
    <text evidence="1">The sequence shown here is derived from an EMBL/GenBank/DDBJ whole genome shotgun (WGS) entry which is preliminary data.</text>
</comment>
<accession>A0A371G2K1</accession>
<dbReference type="EMBL" id="QJKJ01006950">
    <property type="protein sequence ID" value="RDX84789.1"/>
    <property type="molecule type" value="Genomic_DNA"/>
</dbReference>
<proteinExistence type="predicted"/>
<name>A0A371G2K1_MUCPR</name>